<organism evidence="3 4">
    <name type="scientific">Halioxenophilus aromaticivorans</name>
    <dbReference type="NCBI Taxonomy" id="1306992"/>
    <lineage>
        <taxon>Bacteria</taxon>
        <taxon>Pseudomonadati</taxon>
        <taxon>Pseudomonadota</taxon>
        <taxon>Gammaproteobacteria</taxon>
        <taxon>Alteromonadales</taxon>
        <taxon>Alteromonadaceae</taxon>
        <taxon>Halioxenophilus</taxon>
    </lineage>
</organism>
<reference evidence="4" key="1">
    <citation type="journal article" date="2019" name="Int. J. Syst. Evol. Microbiol.">
        <title>The Global Catalogue of Microorganisms (GCM) 10K type strain sequencing project: providing services to taxonomists for standard genome sequencing and annotation.</title>
        <authorList>
            <consortium name="The Broad Institute Genomics Platform"/>
            <consortium name="The Broad Institute Genome Sequencing Center for Infectious Disease"/>
            <person name="Wu L."/>
            <person name="Ma J."/>
        </authorList>
    </citation>
    <scope>NUCLEOTIDE SEQUENCE [LARGE SCALE GENOMIC DNA]</scope>
    <source>
        <strain evidence="4">JCM 19134</strain>
    </source>
</reference>
<dbReference type="SUPFAM" id="SSF56112">
    <property type="entry name" value="Protein kinase-like (PK-like)"/>
    <property type="match status" value="1"/>
</dbReference>
<evidence type="ECO:0000313" key="4">
    <source>
        <dbReference type="Proteomes" id="UP001409585"/>
    </source>
</evidence>
<accession>A0AAV3U418</accession>
<dbReference type="RefSeq" id="WP_345423506.1">
    <property type="nucleotide sequence ID" value="NZ_AP031496.1"/>
</dbReference>
<comment type="caution">
    <text evidence="3">The sequence shown here is derived from an EMBL/GenBank/DDBJ whole genome shotgun (WGS) entry which is preliminary data.</text>
</comment>
<keyword evidence="2" id="KW-0808">Transferase</keyword>
<dbReference type="AlphaFoldDB" id="A0AAV3U418"/>
<dbReference type="Gene3D" id="3.90.1200.10">
    <property type="match status" value="1"/>
</dbReference>
<dbReference type="EMBL" id="BAABLX010000026">
    <property type="protein sequence ID" value="GAA4947272.1"/>
    <property type="molecule type" value="Genomic_DNA"/>
</dbReference>
<dbReference type="GO" id="GO:0016301">
    <property type="term" value="F:kinase activity"/>
    <property type="evidence" value="ECO:0007669"/>
    <property type="project" value="UniProtKB-UniRule"/>
</dbReference>
<keyword evidence="4" id="KW-1185">Reference proteome</keyword>
<evidence type="ECO:0000256" key="2">
    <source>
        <dbReference type="PIRNR" id="PIRNR006221"/>
    </source>
</evidence>
<evidence type="ECO:0000256" key="1">
    <source>
        <dbReference type="ARBA" id="ARBA00009460"/>
    </source>
</evidence>
<dbReference type="PANTHER" id="PTHR12149:SF8">
    <property type="entry name" value="PROTEIN-RIBULOSAMINE 3-KINASE"/>
    <property type="match status" value="1"/>
</dbReference>
<dbReference type="Proteomes" id="UP001409585">
    <property type="component" value="Unassembled WGS sequence"/>
</dbReference>
<sequence length="291" mass="32903">MDRPLPKQSPSTLTWQTWVTSHLGPLATSANSHNGQIATADGRQWFVKRYSGKDAGAQAQAEAMGLHCLRHTAKQLPNHELQVVQPMALGSDWLLLPWLASGHGQEDWAALGRGLARLHDKSQPYFGFEHDNFCGPTPQPNPKNRDGYTFFAVSRLQFQADINLRQQTISTQDRQQIDTLCSRLTELVPEQPPTLVHGDLWRGNVLFSSQGPTLIDPACYFGWPEAELAMTLLFGGFDAQFYHAYEEVKPLAPGWRQRAEIYNLYHLLNHVYMFGSSYYGQVKTVLNRYCD</sequence>
<keyword evidence="2 3" id="KW-0418">Kinase</keyword>
<dbReference type="InterPro" id="IPR011009">
    <property type="entry name" value="Kinase-like_dom_sf"/>
</dbReference>
<dbReference type="PIRSF" id="PIRSF006221">
    <property type="entry name" value="Ketosamine-3-kinase"/>
    <property type="match status" value="1"/>
</dbReference>
<dbReference type="Gene3D" id="3.30.200.20">
    <property type="entry name" value="Phosphorylase Kinase, domain 1"/>
    <property type="match status" value="1"/>
</dbReference>
<proteinExistence type="inferred from homology"/>
<dbReference type="InterPro" id="IPR016477">
    <property type="entry name" value="Fructo-/Ketosamine-3-kinase"/>
</dbReference>
<dbReference type="PANTHER" id="PTHR12149">
    <property type="entry name" value="FRUCTOSAMINE 3 KINASE-RELATED PROTEIN"/>
    <property type="match status" value="1"/>
</dbReference>
<dbReference type="Pfam" id="PF03881">
    <property type="entry name" value="Fructosamin_kin"/>
    <property type="match status" value="1"/>
</dbReference>
<evidence type="ECO:0000313" key="3">
    <source>
        <dbReference type="EMBL" id="GAA4947272.1"/>
    </source>
</evidence>
<name>A0AAV3U418_9ALTE</name>
<comment type="similarity">
    <text evidence="1 2">Belongs to the fructosamine kinase family.</text>
</comment>
<gene>
    <name evidence="3" type="ORF">GCM10025791_28540</name>
</gene>
<protein>
    <submittedName>
        <fullName evidence="3">Fructosamine kinase family protein</fullName>
    </submittedName>
</protein>